<protein>
    <submittedName>
        <fullName evidence="1">Uncharacterized protein</fullName>
    </submittedName>
</protein>
<gene>
    <name evidence="1" type="ORF">DF213_03020</name>
</gene>
<proteinExistence type="predicted"/>
<reference evidence="1 2" key="1">
    <citation type="submission" date="2018-05" db="EMBL/GenBank/DDBJ databases">
        <title>Genomic diversity of pathogens causing Blackleg of Potato in Pakistan.</title>
        <authorList>
            <person name="Sarfraz S."/>
            <person name="Riaz K."/>
            <person name="Oulghazi S."/>
            <person name="Cigna J."/>
            <person name="Sahi S.T."/>
            <person name="Khan S.H."/>
            <person name="Hameed A."/>
            <person name="Faure D."/>
        </authorList>
    </citation>
    <scope>NUCLEOTIDE SEQUENCE [LARGE SCALE GENOMIC DNA]</scope>
    <source>
        <strain evidence="1 2">SS70</strain>
    </source>
</reference>
<evidence type="ECO:0000313" key="2">
    <source>
        <dbReference type="Proteomes" id="UP000245055"/>
    </source>
</evidence>
<organism evidence="1 2">
    <name type="scientific">Dickeya dianthicola</name>
    <dbReference type="NCBI Taxonomy" id="204039"/>
    <lineage>
        <taxon>Bacteria</taxon>
        <taxon>Pseudomonadati</taxon>
        <taxon>Pseudomonadota</taxon>
        <taxon>Gammaproteobacteria</taxon>
        <taxon>Enterobacterales</taxon>
        <taxon>Pectobacteriaceae</taxon>
        <taxon>Dickeya</taxon>
    </lineage>
</organism>
<dbReference type="Proteomes" id="UP000245055">
    <property type="component" value="Unassembled WGS sequence"/>
</dbReference>
<accession>A0AAX1CAZ0</accession>
<comment type="caution">
    <text evidence="1">The sequence shown here is derived from an EMBL/GenBank/DDBJ whole genome shotgun (WGS) entry which is preliminary data.</text>
</comment>
<dbReference type="AlphaFoldDB" id="A0AAX1CAZ0"/>
<evidence type="ECO:0000313" key="1">
    <source>
        <dbReference type="EMBL" id="PWD75104.1"/>
    </source>
</evidence>
<dbReference type="EMBL" id="QESZ01000004">
    <property type="protein sequence ID" value="PWD75104.1"/>
    <property type="molecule type" value="Genomic_DNA"/>
</dbReference>
<sequence length="68" mass="7924">MASRLQQRTSAIMRYAVQRRYLQVYSQVPCLRPFIKLALMETDLPESSETRDICSLVADYHVGKFDKV</sequence>
<name>A0AAX1CAZ0_9GAMM</name>